<sequence length="698" mass="78299">MAEPYPSNQVNNLQETFDPPDLDTQVGVGTISPTGVDIQQVNPAIFHVVDKIFAKPLKGLEFLSLILTQAEVKQEALTDATTQTPIAYAVITLQNIRELAHRIHWGYDTTHKYVITFCALNLLFKRRFSNHIELLFPLQHYNLPSSLNELDRLLLKSRPKVQQFARRLRERCVLYNTFAPLINEDPKSGIVSLSPEQELVSQLHSILCAENIEVERRQRLVKRISSEIVSKLLTHPTVQVSSSPKQGRLRATNTQIAPTVVESTFSGRLLPKTKTANEHESTITVDSAPSRVENFVSESTTSVDSIALEIIDRDGNTQKSTDVVDSNPSQDKKQAHEPTTSVDFTPRSLDISEEHFSKSTPLVDSVPSRIESYAPESTSHGRLIQKNIAPGAYESTKHHMVDSPSQAHRTHKKPTSLHDLIKNARTQGAPVDFTPPSELESTSHLELQDPASNQEVASLTTVDSQTCRPAQNLPATVDSKNEANTEIENIITESTTEILNTVDFEGNKAIKLLKDPSAYSREFLALYVTLNVNEFITIIYKNNNNTNVTLRKDLQMFLAEVFEGNRSAWHNHQKLLKTVNAHALASGFVYTLLCLINPSGRTIHNPAGLFTSRCKMFMENKINDRLDEVEHLLQMTCEQICVYLENPYVKAEGLSPFLQKLHQETKANSGAKVKKRGGKSFYREDNFSSTKLYGLEKK</sequence>
<feature type="region of interest" description="Disordered" evidence="1">
    <location>
        <begin position="1"/>
        <end position="20"/>
    </location>
</feature>
<accession>A0A8J3MU03</accession>
<evidence type="ECO:0000313" key="2">
    <source>
        <dbReference type="EMBL" id="GHO46451.1"/>
    </source>
</evidence>
<reference evidence="2" key="1">
    <citation type="submission" date="2020-10" db="EMBL/GenBank/DDBJ databases">
        <title>Taxonomic study of unclassified bacteria belonging to the class Ktedonobacteria.</title>
        <authorList>
            <person name="Yabe S."/>
            <person name="Wang C.M."/>
            <person name="Zheng Y."/>
            <person name="Sakai Y."/>
            <person name="Cavaletti L."/>
            <person name="Monciardini P."/>
            <person name="Donadio S."/>
        </authorList>
    </citation>
    <scope>NUCLEOTIDE SEQUENCE</scope>
    <source>
        <strain evidence="2">SOSP1-1</strain>
    </source>
</reference>
<organism evidence="2 3">
    <name type="scientific">Ktedonospora formicarum</name>
    <dbReference type="NCBI Taxonomy" id="2778364"/>
    <lineage>
        <taxon>Bacteria</taxon>
        <taxon>Bacillati</taxon>
        <taxon>Chloroflexota</taxon>
        <taxon>Ktedonobacteria</taxon>
        <taxon>Ktedonobacterales</taxon>
        <taxon>Ktedonobacteraceae</taxon>
        <taxon>Ktedonospora</taxon>
    </lineage>
</organism>
<feature type="compositionally biased region" description="Polar residues" evidence="1">
    <location>
        <begin position="317"/>
        <end position="329"/>
    </location>
</feature>
<gene>
    <name evidence="2" type="ORF">KSX_46140</name>
</gene>
<evidence type="ECO:0000313" key="3">
    <source>
        <dbReference type="Proteomes" id="UP000612362"/>
    </source>
</evidence>
<evidence type="ECO:0000256" key="1">
    <source>
        <dbReference type="SAM" id="MobiDB-lite"/>
    </source>
</evidence>
<dbReference type="Proteomes" id="UP000612362">
    <property type="component" value="Unassembled WGS sequence"/>
</dbReference>
<dbReference type="RefSeq" id="WP_220195828.1">
    <property type="nucleotide sequence ID" value="NZ_BNJF01000002.1"/>
</dbReference>
<keyword evidence="3" id="KW-1185">Reference proteome</keyword>
<comment type="caution">
    <text evidence="2">The sequence shown here is derived from an EMBL/GenBank/DDBJ whole genome shotgun (WGS) entry which is preliminary data.</text>
</comment>
<dbReference type="AlphaFoldDB" id="A0A8J3MU03"/>
<protein>
    <submittedName>
        <fullName evidence="2">Uncharacterized protein</fullName>
    </submittedName>
</protein>
<proteinExistence type="predicted"/>
<dbReference type="EMBL" id="BNJF01000002">
    <property type="protein sequence ID" value="GHO46451.1"/>
    <property type="molecule type" value="Genomic_DNA"/>
</dbReference>
<feature type="compositionally biased region" description="Polar residues" evidence="1">
    <location>
        <begin position="1"/>
        <end position="15"/>
    </location>
</feature>
<name>A0A8J3MU03_9CHLR</name>
<feature type="region of interest" description="Disordered" evidence="1">
    <location>
        <begin position="317"/>
        <end position="347"/>
    </location>
</feature>